<feature type="chain" id="PRO_5039594502" evidence="1">
    <location>
        <begin position="19"/>
        <end position="171"/>
    </location>
</feature>
<gene>
    <name evidence="2" type="ORF">IAA96_05490</name>
</gene>
<evidence type="ECO:0000313" key="2">
    <source>
        <dbReference type="EMBL" id="MBO8450543.1"/>
    </source>
</evidence>
<keyword evidence="1" id="KW-0732">Signal</keyword>
<organism evidence="2 3">
    <name type="scientific">Candidatus Avitreponema avistercoris</name>
    <dbReference type="NCBI Taxonomy" id="2840705"/>
    <lineage>
        <taxon>Bacteria</taxon>
        <taxon>Pseudomonadati</taxon>
        <taxon>Spirochaetota</taxon>
        <taxon>Spirochaetia</taxon>
        <taxon>Spirochaetales</taxon>
        <taxon>Candidatus Avitreponema</taxon>
    </lineage>
</organism>
<reference evidence="2" key="2">
    <citation type="journal article" date="2021" name="PeerJ">
        <title>Extensive microbial diversity within the chicken gut microbiome revealed by metagenomics and culture.</title>
        <authorList>
            <person name="Gilroy R."/>
            <person name="Ravi A."/>
            <person name="Getino M."/>
            <person name="Pursley I."/>
            <person name="Horton D.L."/>
            <person name="Alikhan N.F."/>
            <person name="Baker D."/>
            <person name="Gharbi K."/>
            <person name="Hall N."/>
            <person name="Watson M."/>
            <person name="Adriaenssens E.M."/>
            <person name="Foster-Nyarko E."/>
            <person name="Jarju S."/>
            <person name="Secka A."/>
            <person name="Antonio M."/>
            <person name="Oren A."/>
            <person name="Chaudhuri R.R."/>
            <person name="La Ragione R."/>
            <person name="Hildebrand F."/>
            <person name="Pallen M.J."/>
        </authorList>
    </citation>
    <scope>NUCLEOTIDE SEQUENCE</scope>
    <source>
        <strain evidence="2">B3-4054</strain>
    </source>
</reference>
<sequence>MRIFYVLFFALVPWFSFAATVTVSMAQNREAPPVALEMTRVIEDQIMNDYFSAGEIISNTEIAENGGAEFRKPAFGLEEAAGGMSDFLLAVYLEYSAEEKKLDGSGTPYALLQKVSWRVVDVPDGRILGSGAFALSESDIQRSNPYECARVAAGLISGEGLKTQHERGGEE</sequence>
<dbReference type="Proteomes" id="UP000823616">
    <property type="component" value="Unassembled WGS sequence"/>
</dbReference>
<dbReference type="AlphaFoldDB" id="A0A9D9HHE0"/>
<evidence type="ECO:0000313" key="3">
    <source>
        <dbReference type="Proteomes" id="UP000823616"/>
    </source>
</evidence>
<reference evidence="2" key="1">
    <citation type="submission" date="2020-10" db="EMBL/GenBank/DDBJ databases">
        <authorList>
            <person name="Gilroy R."/>
        </authorList>
    </citation>
    <scope>NUCLEOTIDE SEQUENCE</scope>
    <source>
        <strain evidence="2">B3-4054</strain>
    </source>
</reference>
<comment type="caution">
    <text evidence="2">The sequence shown here is derived from an EMBL/GenBank/DDBJ whole genome shotgun (WGS) entry which is preliminary data.</text>
</comment>
<name>A0A9D9HHE0_9SPIR</name>
<feature type="signal peptide" evidence="1">
    <location>
        <begin position="1"/>
        <end position="18"/>
    </location>
</feature>
<proteinExistence type="predicted"/>
<accession>A0A9D9HHE0</accession>
<protein>
    <submittedName>
        <fullName evidence="2">Uncharacterized protein</fullName>
    </submittedName>
</protein>
<dbReference type="EMBL" id="JADIMS010000099">
    <property type="protein sequence ID" value="MBO8450543.1"/>
    <property type="molecule type" value="Genomic_DNA"/>
</dbReference>
<evidence type="ECO:0000256" key="1">
    <source>
        <dbReference type="SAM" id="SignalP"/>
    </source>
</evidence>